<gene>
    <name evidence="1" type="ORF">HMPREF1541_02694</name>
</gene>
<dbReference type="Gene3D" id="3.30.420.40">
    <property type="match status" value="2"/>
</dbReference>
<dbReference type="eggNOG" id="ENOG502TB27">
    <property type="taxonomic scope" value="Eukaryota"/>
</dbReference>
<keyword evidence="2" id="KW-1185">Reference proteome</keyword>
<dbReference type="RefSeq" id="XP_008715271.1">
    <property type="nucleotide sequence ID" value="XM_008717049.1"/>
</dbReference>
<dbReference type="GeneID" id="19970033"/>
<dbReference type="Proteomes" id="UP000030752">
    <property type="component" value="Unassembled WGS sequence"/>
</dbReference>
<dbReference type="AlphaFoldDB" id="W2S4L2"/>
<dbReference type="STRING" id="1220924.W2S4L2"/>
<dbReference type="HOGENOM" id="CLU_377663_0_0_1"/>
<organism evidence="1 2">
    <name type="scientific">Cyphellophora europaea (strain CBS 101466)</name>
    <name type="common">Phialophora europaea</name>
    <dbReference type="NCBI Taxonomy" id="1220924"/>
    <lineage>
        <taxon>Eukaryota</taxon>
        <taxon>Fungi</taxon>
        <taxon>Dikarya</taxon>
        <taxon>Ascomycota</taxon>
        <taxon>Pezizomycotina</taxon>
        <taxon>Eurotiomycetes</taxon>
        <taxon>Chaetothyriomycetidae</taxon>
        <taxon>Chaetothyriales</taxon>
        <taxon>Cyphellophoraceae</taxon>
        <taxon>Cyphellophora</taxon>
    </lineage>
</organism>
<dbReference type="VEuPathDB" id="FungiDB:HMPREF1541_02694"/>
<dbReference type="InParanoid" id="W2S4L2"/>
<dbReference type="CDD" id="cd10170">
    <property type="entry name" value="ASKHA_NBD_HSP70"/>
    <property type="match status" value="1"/>
</dbReference>
<dbReference type="PANTHER" id="PTHR14187">
    <property type="entry name" value="ALPHA KINASE/ELONGATION FACTOR 2 KINASE"/>
    <property type="match status" value="1"/>
</dbReference>
<dbReference type="EMBL" id="KB822718">
    <property type="protein sequence ID" value="ETN43535.1"/>
    <property type="molecule type" value="Genomic_DNA"/>
</dbReference>
<sequence length="734" mass="82690">MHSSIRCGACIASGRRLCDFDEALKMCTGCANRKLKCDYYQKLQHSRKDKPLKAIYATIEPTKIERLEYLLNKIKQSPPPPPATTHNATPPYNLLFDSNYELLSGTDFGTLNSSTSFKITRTNATLRPDQPFITTKILVQASVVEDGAGGFCLTFKNDEDSAHDVERNEVFRFPKLHLIPRGEMETMGYKGFVRDVQCRNEALLAKLEHEKRLPAHIQSMTDVLLETLRHLYRTIKDGIKNESGMTEEQVNWILRYKTRFVVACPALYPDYVVAKFQSLLVQAGFTQPEIRGEPKLSLAIHAHEQEAQLPLSQDGEVDTTTVQGLRSLVGLTLVLVDIGCGTTDISQMVLTGLYPKMTFKAVAVGTGSLSGSQLLNQYCKESIRALLGDHLAVCAKACSYSEEDILDMFELGFERPKRKFSSENTTPMKIYLPHGSKQLPISDRLPELAPTFIKLNKKQLQAIFDRYIAELIKPIQAQLDLVNGSPGAWPVLVFSGGGSLIPYIQEKMKKQFEGRYPIKFPNDADRSTVAEGAVLAAQDPEIGTRSFARTGYGVCQNMEYNPELHAETEAIDAPDYLNYSSQKQVEGCYFPVIKPGESVAGAGMEGWLEINESDLSINKDGTRWFNIRTDIYQPATDKLAKKKDWKAGDQVKYAYKLGMNIRNDQLKVRPVEGVYTISYRAVPMWDGLCLRWFMVVHPNGYFPEKDYEDYHYVKGCFVAEIEMKDAQVRQDDEE</sequence>
<name>W2S4L2_CYPE1</name>
<dbReference type="Gene3D" id="3.90.640.10">
    <property type="entry name" value="Actin, Chain A, domain 4"/>
    <property type="match status" value="1"/>
</dbReference>
<evidence type="ECO:0000313" key="1">
    <source>
        <dbReference type="EMBL" id="ETN43535.1"/>
    </source>
</evidence>
<dbReference type="OrthoDB" id="6157117at2759"/>
<proteinExistence type="predicted"/>
<protein>
    <submittedName>
        <fullName evidence="1">Uncharacterized protein</fullName>
    </submittedName>
</protein>
<dbReference type="InterPro" id="IPR043129">
    <property type="entry name" value="ATPase_NBD"/>
</dbReference>
<evidence type="ECO:0000313" key="2">
    <source>
        <dbReference type="Proteomes" id="UP000030752"/>
    </source>
</evidence>
<accession>W2S4L2</accession>
<dbReference type="SUPFAM" id="SSF53067">
    <property type="entry name" value="Actin-like ATPase domain"/>
    <property type="match status" value="1"/>
</dbReference>
<reference evidence="1 2" key="1">
    <citation type="submission" date="2013-03" db="EMBL/GenBank/DDBJ databases">
        <title>The Genome Sequence of Phialophora europaea CBS 101466.</title>
        <authorList>
            <consortium name="The Broad Institute Genomics Platform"/>
            <person name="Cuomo C."/>
            <person name="de Hoog S."/>
            <person name="Gorbushina A."/>
            <person name="Walker B."/>
            <person name="Young S.K."/>
            <person name="Zeng Q."/>
            <person name="Gargeya S."/>
            <person name="Fitzgerald M."/>
            <person name="Haas B."/>
            <person name="Abouelleil A."/>
            <person name="Allen A.W."/>
            <person name="Alvarado L."/>
            <person name="Arachchi H.M."/>
            <person name="Berlin A.M."/>
            <person name="Chapman S.B."/>
            <person name="Gainer-Dewar J."/>
            <person name="Goldberg J."/>
            <person name="Griggs A."/>
            <person name="Gujja S."/>
            <person name="Hansen M."/>
            <person name="Howarth C."/>
            <person name="Imamovic A."/>
            <person name="Ireland A."/>
            <person name="Larimer J."/>
            <person name="McCowan C."/>
            <person name="Murphy C."/>
            <person name="Pearson M."/>
            <person name="Poon T.W."/>
            <person name="Priest M."/>
            <person name="Roberts A."/>
            <person name="Saif S."/>
            <person name="Shea T."/>
            <person name="Sisk P."/>
            <person name="Sykes S."/>
            <person name="Wortman J."/>
            <person name="Nusbaum C."/>
            <person name="Birren B."/>
        </authorList>
    </citation>
    <scope>NUCLEOTIDE SEQUENCE [LARGE SCALE GENOMIC DNA]</scope>
    <source>
        <strain evidence="1 2">CBS 101466</strain>
    </source>
</reference>
<dbReference type="PANTHER" id="PTHR14187:SF5">
    <property type="entry name" value="HEAT SHOCK 70 KDA PROTEIN 12A"/>
    <property type="match status" value="1"/>
</dbReference>